<organism evidence="1 3">
    <name type="scientific">Streptomyces acidicola</name>
    <dbReference type="NCBI Taxonomy" id="2596892"/>
    <lineage>
        <taxon>Bacteria</taxon>
        <taxon>Bacillati</taxon>
        <taxon>Actinomycetota</taxon>
        <taxon>Actinomycetes</taxon>
        <taxon>Kitasatosporales</taxon>
        <taxon>Streptomycetaceae</taxon>
        <taxon>Streptomyces</taxon>
    </lineage>
</organism>
<evidence type="ECO:0000313" key="2">
    <source>
        <dbReference type="EMBL" id="MPY47205.1"/>
    </source>
</evidence>
<accession>A0A5N8WJQ1</accession>
<reference evidence="1 3" key="1">
    <citation type="submission" date="2019-09" db="EMBL/GenBank/DDBJ databases">
        <authorList>
            <person name="Duangmal K."/>
            <person name="Teo W.F.A."/>
            <person name="Lipun K."/>
        </authorList>
    </citation>
    <scope>NUCLEOTIDE SEQUENCE [LARGE SCALE GENOMIC DNA]</scope>
    <source>
        <strain evidence="1 3">K1PN6</strain>
    </source>
</reference>
<keyword evidence="3" id="KW-1185">Reference proteome</keyword>
<comment type="caution">
    <text evidence="1">The sequence shown here is derived from an EMBL/GenBank/DDBJ whole genome shotgun (WGS) entry which is preliminary data.</text>
</comment>
<evidence type="ECO:0000313" key="3">
    <source>
        <dbReference type="Proteomes" id="UP000373149"/>
    </source>
</evidence>
<gene>
    <name evidence="1" type="ORF">FPZ41_00125</name>
    <name evidence="2" type="ORF">FPZ41_00830</name>
</gene>
<dbReference type="Proteomes" id="UP000373149">
    <property type="component" value="Unassembled WGS sequence"/>
</dbReference>
<dbReference type="RefSeq" id="WP_152857847.1">
    <property type="nucleotide sequence ID" value="NZ_VMNX01000001.1"/>
</dbReference>
<protein>
    <submittedName>
        <fullName evidence="1">Uncharacterized protein</fullName>
    </submittedName>
</protein>
<sequence length="186" mass="21561">MKCDELKPDDSWRTCDKDLKHPGSHRYLNESWPRLEPNEPDPKVEALLERTKAARSWGLDERRFPIVVIETVTRVMWVDAEDEDDALDRWADDYSDIDLEGTQVLDGCLEFRRLDDSERFDLGRTSPIGPMIACPGCGAQAMQRSWYHNPLRKCHGPIKWRETQAPNPCYRWRRDHEAHAGSAVTA</sequence>
<proteinExistence type="predicted"/>
<dbReference type="AlphaFoldDB" id="A0A5N8WJQ1"/>
<evidence type="ECO:0000313" key="1">
    <source>
        <dbReference type="EMBL" id="MPY47066.1"/>
    </source>
</evidence>
<name>A0A5N8WJQ1_9ACTN</name>
<dbReference type="EMBL" id="VMNX01000001">
    <property type="protein sequence ID" value="MPY47066.1"/>
    <property type="molecule type" value="Genomic_DNA"/>
</dbReference>
<dbReference type="EMBL" id="VMNX01000001">
    <property type="protein sequence ID" value="MPY47205.1"/>
    <property type="molecule type" value="Genomic_DNA"/>
</dbReference>